<comment type="caution">
    <text evidence="2">The sequence shown here is derived from an EMBL/GenBank/DDBJ whole genome shotgun (WGS) entry which is preliminary data.</text>
</comment>
<name>A0AAV5K500_9ROSI</name>
<keyword evidence="3" id="KW-1185">Reference proteome</keyword>
<dbReference type="CDD" id="cd01650">
    <property type="entry name" value="RT_nLTR_like"/>
    <property type="match status" value="1"/>
</dbReference>
<dbReference type="PANTHER" id="PTHR31635">
    <property type="entry name" value="REVERSE TRANSCRIPTASE DOMAIN-CONTAINING PROTEIN-RELATED"/>
    <property type="match status" value="1"/>
</dbReference>
<sequence length="596" mass="69293">MKKALKVWSRNMVPETNSIIKKCEDSIVAIDLKGEVTPLSKEDVQSKRNNFLQLWKHQKVKEGMWRQKTKKAWINDGDANMKFFHRCVKGKRRQNEIVGIQVGDKYMEQVNEIKEGVANYFENLFTEERWQRLHLDGIEFKKISGGNNSLLLTPFNEEEVKQAMWSCEGSKALGPDGFNFNFIREMWDLIKGDMMGFVHDFHKNGRLVRGANSSFIVLIPKVINPQKIEEFRPISLIEVIYKVIAKLLANRISSVLDSIIEESQMAFIRGRQMVDSIVIANKTIAVAMRNKKASFVFKLDFEKAYDQVCWEFLDYMMSRMGFDPKWRRWINECLKTAEVSVLLNGNTTRQAKINKGLRQGALLSPYLFLLVVEGLNGIISSAINHGLFEGIDIGNRGMIVSHLQFTNDSILFDKAAEGNIWAAKNEWMSKMAYILNYKQGVFLYKYLGVPIGGSVKSIAMWKPLIETFEKKLSSWKGRLLSFGGRITLLNAVLSSLPVFTMSMPLLPKDKEKKISQMVIWKEENWQRTLHWRRPLCEWEEDNYSEMQRMLKNIHPIRDRKDCWMWRPFSERWVGCGMLLHYMVPVDSKECKDFQKS</sequence>
<gene>
    <name evidence="2" type="ORF">SLEP1_g29053</name>
</gene>
<dbReference type="InterPro" id="IPR000477">
    <property type="entry name" value="RT_dom"/>
</dbReference>
<evidence type="ECO:0000313" key="3">
    <source>
        <dbReference type="Proteomes" id="UP001054252"/>
    </source>
</evidence>
<evidence type="ECO:0000313" key="2">
    <source>
        <dbReference type="EMBL" id="GKV18712.1"/>
    </source>
</evidence>
<dbReference type="AlphaFoldDB" id="A0AAV5K500"/>
<dbReference type="Pfam" id="PF00078">
    <property type="entry name" value="RVT_1"/>
    <property type="match status" value="1"/>
</dbReference>
<dbReference type="PANTHER" id="PTHR31635:SF196">
    <property type="entry name" value="REVERSE TRANSCRIPTASE DOMAIN-CONTAINING PROTEIN-RELATED"/>
    <property type="match status" value="1"/>
</dbReference>
<evidence type="ECO:0000259" key="1">
    <source>
        <dbReference type="PROSITE" id="PS50878"/>
    </source>
</evidence>
<reference evidence="2 3" key="1">
    <citation type="journal article" date="2021" name="Commun. Biol.">
        <title>The genome of Shorea leprosula (Dipterocarpaceae) highlights the ecological relevance of drought in aseasonal tropical rainforests.</title>
        <authorList>
            <person name="Ng K.K.S."/>
            <person name="Kobayashi M.J."/>
            <person name="Fawcett J.A."/>
            <person name="Hatakeyama M."/>
            <person name="Paape T."/>
            <person name="Ng C.H."/>
            <person name="Ang C.C."/>
            <person name="Tnah L.H."/>
            <person name="Lee C.T."/>
            <person name="Nishiyama T."/>
            <person name="Sese J."/>
            <person name="O'Brien M.J."/>
            <person name="Copetti D."/>
            <person name="Mohd Noor M.I."/>
            <person name="Ong R.C."/>
            <person name="Putra M."/>
            <person name="Sireger I.Z."/>
            <person name="Indrioko S."/>
            <person name="Kosugi Y."/>
            <person name="Izuno A."/>
            <person name="Isagi Y."/>
            <person name="Lee S.L."/>
            <person name="Shimizu K.K."/>
        </authorList>
    </citation>
    <scope>NUCLEOTIDE SEQUENCE [LARGE SCALE GENOMIC DNA]</scope>
    <source>
        <strain evidence="2">214</strain>
    </source>
</reference>
<proteinExistence type="predicted"/>
<dbReference type="Proteomes" id="UP001054252">
    <property type="component" value="Unassembled WGS sequence"/>
</dbReference>
<accession>A0AAV5K500</accession>
<dbReference type="PROSITE" id="PS50878">
    <property type="entry name" value="RT_POL"/>
    <property type="match status" value="1"/>
</dbReference>
<feature type="domain" description="Reverse transcriptase" evidence="1">
    <location>
        <begin position="200"/>
        <end position="480"/>
    </location>
</feature>
<protein>
    <recommendedName>
        <fullName evidence="1">Reverse transcriptase domain-containing protein</fullName>
    </recommendedName>
</protein>
<dbReference type="EMBL" id="BPVZ01000051">
    <property type="protein sequence ID" value="GKV18712.1"/>
    <property type="molecule type" value="Genomic_DNA"/>
</dbReference>
<organism evidence="2 3">
    <name type="scientific">Rubroshorea leprosula</name>
    <dbReference type="NCBI Taxonomy" id="152421"/>
    <lineage>
        <taxon>Eukaryota</taxon>
        <taxon>Viridiplantae</taxon>
        <taxon>Streptophyta</taxon>
        <taxon>Embryophyta</taxon>
        <taxon>Tracheophyta</taxon>
        <taxon>Spermatophyta</taxon>
        <taxon>Magnoliopsida</taxon>
        <taxon>eudicotyledons</taxon>
        <taxon>Gunneridae</taxon>
        <taxon>Pentapetalae</taxon>
        <taxon>rosids</taxon>
        <taxon>malvids</taxon>
        <taxon>Malvales</taxon>
        <taxon>Dipterocarpaceae</taxon>
        <taxon>Rubroshorea</taxon>
    </lineage>
</organism>